<feature type="region of interest" description="Disordered" evidence="2">
    <location>
        <begin position="584"/>
        <end position="603"/>
    </location>
</feature>
<dbReference type="Gene3D" id="1.25.40.10">
    <property type="entry name" value="Tetratricopeptide repeat domain"/>
    <property type="match status" value="3"/>
</dbReference>
<sequence length="603" mass="65528">MRAPFPTFRPSAPGRDRLKGLLLGTGAVALAGALIAASPLAAKAEVSDTQEIGTAEGLPITLSGSYLSGRLAGKSRDIANAAAFFQEALDTDPGNAFLLDRTFVLHVANGDIDRALDLAERLTADQPDHFLARIALAADAIHMQDFDRAVKLLDRGTRGPLAELTGRLIRAWALAAQGKTDEALESIAALDGPDWFNVFTTHHAGLIQELAGRSDAALDNFNAAFATDPGALRVVEALARARARAGDKAGALKVIDGYGKIIPGHPVMQQLRARIEEGGEIAPMVDAHDRGAAEVLYGLGAALGRDGGEELSAAYLQLAIHLDPKADIALIALANLFQRIDDQARSIELLGRVDEKSPLKRDAEIQIGLNYNSLDNLAQARAHLEKLVESDPSDLEAVTALGNVLRAHQLFEEAGQAYSQGIQTIDADPGEQNWTLYYYRGICYERMKDWGKAEADFRKGLELSPDQPLVLNYLGYSLVDRGLKLDEALDMIRKAVELRPQDGYIVDSLGWAYYRLGRHEEAVVELEKAVQLRPEDPIINDHLGDAYWKVGRRLEARFQWNHARDLGPEEEELTKILDKIANGLSETTTENGAITPPEKKNGG</sequence>
<evidence type="ECO:0000313" key="4">
    <source>
        <dbReference type="Proteomes" id="UP000433101"/>
    </source>
</evidence>
<name>A0A7X3LRL1_9HYPH</name>
<keyword evidence="4" id="KW-1185">Reference proteome</keyword>
<dbReference type="RefSeq" id="WP_160774033.1">
    <property type="nucleotide sequence ID" value="NZ_WUMV01000001.1"/>
</dbReference>
<dbReference type="Pfam" id="PF14559">
    <property type="entry name" value="TPR_19"/>
    <property type="match status" value="2"/>
</dbReference>
<evidence type="ECO:0000313" key="3">
    <source>
        <dbReference type="EMBL" id="MXN63806.1"/>
    </source>
</evidence>
<proteinExistence type="predicted"/>
<dbReference type="Pfam" id="PF07721">
    <property type="entry name" value="TPR_4"/>
    <property type="match status" value="1"/>
</dbReference>
<evidence type="ECO:0000256" key="1">
    <source>
        <dbReference type="PROSITE-ProRule" id="PRU00339"/>
    </source>
</evidence>
<dbReference type="Pfam" id="PF00515">
    <property type="entry name" value="TPR_1"/>
    <property type="match status" value="1"/>
</dbReference>
<protein>
    <submittedName>
        <fullName evidence="3">Tetratricopeptide repeat protein</fullName>
    </submittedName>
</protein>
<dbReference type="PROSITE" id="PS50005">
    <property type="entry name" value="TPR"/>
    <property type="match status" value="3"/>
</dbReference>
<feature type="repeat" description="TPR" evidence="1">
    <location>
        <begin position="361"/>
        <end position="394"/>
    </location>
</feature>
<dbReference type="InterPro" id="IPR011717">
    <property type="entry name" value="TPR-4"/>
</dbReference>
<reference evidence="3 4" key="1">
    <citation type="submission" date="2019-12" db="EMBL/GenBank/DDBJ databases">
        <authorList>
            <person name="Li M."/>
        </authorList>
    </citation>
    <scope>NUCLEOTIDE SEQUENCE [LARGE SCALE GENOMIC DNA]</scope>
    <source>
        <strain evidence="3 4">GBMRC 2046</strain>
    </source>
</reference>
<dbReference type="InterPro" id="IPR011990">
    <property type="entry name" value="TPR-like_helical_dom_sf"/>
</dbReference>
<dbReference type="Proteomes" id="UP000433101">
    <property type="component" value="Unassembled WGS sequence"/>
</dbReference>
<feature type="repeat" description="TPR" evidence="1">
    <location>
        <begin position="434"/>
        <end position="467"/>
    </location>
</feature>
<dbReference type="Pfam" id="PF13414">
    <property type="entry name" value="TPR_11"/>
    <property type="match status" value="1"/>
</dbReference>
<dbReference type="PANTHER" id="PTHR12558">
    <property type="entry name" value="CELL DIVISION CYCLE 16,23,27"/>
    <property type="match status" value="1"/>
</dbReference>
<dbReference type="InterPro" id="IPR019734">
    <property type="entry name" value="TPR_rpt"/>
</dbReference>
<dbReference type="GO" id="GO:0042802">
    <property type="term" value="F:identical protein binding"/>
    <property type="evidence" value="ECO:0007669"/>
    <property type="project" value="InterPro"/>
</dbReference>
<evidence type="ECO:0000256" key="2">
    <source>
        <dbReference type="SAM" id="MobiDB-lite"/>
    </source>
</evidence>
<accession>A0A7X3LRL1</accession>
<feature type="repeat" description="TPR" evidence="1">
    <location>
        <begin position="503"/>
        <end position="536"/>
    </location>
</feature>
<dbReference type="EMBL" id="WUMV01000001">
    <property type="protein sequence ID" value="MXN63806.1"/>
    <property type="molecule type" value="Genomic_DNA"/>
</dbReference>
<dbReference type="PANTHER" id="PTHR12558:SF13">
    <property type="entry name" value="CELL DIVISION CYCLE PROTEIN 27 HOMOLOG"/>
    <property type="match status" value="1"/>
</dbReference>
<dbReference type="Pfam" id="PF13432">
    <property type="entry name" value="TPR_16"/>
    <property type="match status" value="1"/>
</dbReference>
<keyword evidence="1" id="KW-0802">TPR repeat</keyword>
<comment type="caution">
    <text evidence="3">The sequence shown here is derived from an EMBL/GenBank/DDBJ whole genome shotgun (WGS) entry which is preliminary data.</text>
</comment>
<organism evidence="3 4">
    <name type="scientific">Stappia sediminis</name>
    <dbReference type="NCBI Taxonomy" id="2692190"/>
    <lineage>
        <taxon>Bacteria</taxon>
        <taxon>Pseudomonadati</taxon>
        <taxon>Pseudomonadota</taxon>
        <taxon>Alphaproteobacteria</taxon>
        <taxon>Hyphomicrobiales</taxon>
        <taxon>Stappiaceae</taxon>
        <taxon>Stappia</taxon>
    </lineage>
</organism>
<gene>
    <name evidence="3" type="ORF">GR183_02725</name>
</gene>
<dbReference type="SMART" id="SM00028">
    <property type="entry name" value="TPR"/>
    <property type="match status" value="8"/>
</dbReference>
<dbReference type="AlphaFoldDB" id="A0A7X3LRL1"/>
<dbReference type="SUPFAM" id="SSF48452">
    <property type="entry name" value="TPR-like"/>
    <property type="match status" value="3"/>
</dbReference>